<accession>A0ACC2WF84</accession>
<proteinExistence type="predicted"/>
<dbReference type="Proteomes" id="UP001230649">
    <property type="component" value="Unassembled WGS sequence"/>
</dbReference>
<keyword evidence="2" id="KW-1185">Reference proteome</keyword>
<protein>
    <submittedName>
        <fullName evidence="1">Uncharacterized protein</fullName>
    </submittedName>
</protein>
<evidence type="ECO:0000313" key="1">
    <source>
        <dbReference type="EMBL" id="KAJ9109511.1"/>
    </source>
</evidence>
<sequence length="170" mass="18875">MYGMNWAQAVHTSYQTYLQSQGGALAPITVGPFTILPTITRHTSTPVLPTASRQRSLDEHVYDRLMTSTPELDEESVYRMDASMIVVSPPTPSSPTGDYAYPTLHTPGPDDYSNPRVQQETGETPTRPGTFRKISGEWFGRRQSSEDDVERGKEMVGLGMGQLNHTTVRL</sequence>
<reference evidence="1" key="1">
    <citation type="submission" date="2023-04" db="EMBL/GenBank/DDBJ databases">
        <title>Draft Genome sequencing of Naganishia species isolated from polar environments using Oxford Nanopore Technology.</title>
        <authorList>
            <person name="Leo P."/>
            <person name="Venkateswaran K."/>
        </authorList>
    </citation>
    <scope>NUCLEOTIDE SEQUENCE</scope>
    <source>
        <strain evidence="1">MNA-CCFEE 5262</strain>
    </source>
</reference>
<organism evidence="1 2">
    <name type="scientific">Naganishia adeliensis</name>
    <dbReference type="NCBI Taxonomy" id="92952"/>
    <lineage>
        <taxon>Eukaryota</taxon>
        <taxon>Fungi</taxon>
        <taxon>Dikarya</taxon>
        <taxon>Basidiomycota</taxon>
        <taxon>Agaricomycotina</taxon>
        <taxon>Tremellomycetes</taxon>
        <taxon>Filobasidiales</taxon>
        <taxon>Filobasidiaceae</taxon>
        <taxon>Naganishia</taxon>
    </lineage>
</organism>
<name>A0ACC2WF84_9TREE</name>
<evidence type="ECO:0000313" key="2">
    <source>
        <dbReference type="Proteomes" id="UP001230649"/>
    </source>
</evidence>
<dbReference type="EMBL" id="JASBWS010000029">
    <property type="protein sequence ID" value="KAJ9109511.1"/>
    <property type="molecule type" value="Genomic_DNA"/>
</dbReference>
<gene>
    <name evidence="1" type="ORF">QFC20_003255</name>
</gene>
<comment type="caution">
    <text evidence="1">The sequence shown here is derived from an EMBL/GenBank/DDBJ whole genome shotgun (WGS) entry which is preliminary data.</text>
</comment>